<evidence type="ECO:0000256" key="3">
    <source>
        <dbReference type="ARBA" id="ARBA00022552"/>
    </source>
</evidence>
<keyword evidence="5" id="KW-0539">Nucleus</keyword>
<keyword evidence="4" id="KW-0677">Repeat</keyword>
<feature type="domain" description="U3 small nucleolar RNA-associated protein 6 N-terminal" evidence="6">
    <location>
        <begin position="9"/>
        <end position="92"/>
    </location>
</feature>
<dbReference type="PANTHER" id="PTHR23271">
    <property type="entry name" value="HEPATOCELLULAR CARCINOMA-ASSOCIATED ANTIGEN 66"/>
    <property type="match status" value="1"/>
</dbReference>
<dbReference type="SMART" id="SM00386">
    <property type="entry name" value="HAT"/>
    <property type="match status" value="3"/>
</dbReference>
<dbReference type="InterPro" id="IPR011990">
    <property type="entry name" value="TPR-like_helical_dom_sf"/>
</dbReference>
<keyword evidence="3" id="KW-0698">rRNA processing</keyword>
<dbReference type="SUPFAM" id="SSF48452">
    <property type="entry name" value="TPR-like"/>
    <property type="match status" value="1"/>
</dbReference>
<sequence>MSSKTRYYLEQCIPELDDLVDKKLFTKNEISKIMRKRTDFEHRLNSRGSSTNDYMRYIAYENNVENLRKKRVKRILQAGKTNSISDWSIGQRIIFIYQRGTNKFPQDLKLWAMYLQYLKTRGAETSYKKIHTVYNQLLKLHPSNVDVWISCAKYEYEIHANFKSCRTIFQNGLRFNGDSAKLWFEYVKFELNFIAKLLNRRKVMGLINEREQELDMLNDENKNGTEDDSIKLPSTGDAMKDKLNQLPEADMNMLGNTETNPALRGDIALTIFDVAIETLGKYYVNKHKGYYVGTNTDFEQQLNKDAVDVLFKKSMEYIALFDKFTDLDRLYLINHVMQFWKGDHFGINLEADCPKLYMETVYLDIILNIRYMTVENLDIDQLQMSVKKYMAYSVKLSPPVLKSVQAKYKEYIKETFLDAMEKESDPRFRILEMIYNKL</sequence>
<dbReference type="Proteomes" id="UP000644660">
    <property type="component" value="Unassembled WGS sequence"/>
</dbReference>
<evidence type="ECO:0000259" key="6">
    <source>
        <dbReference type="Pfam" id="PF08640"/>
    </source>
</evidence>
<name>A0A8H2VGA6_9SACH</name>
<dbReference type="InterPro" id="IPR055347">
    <property type="entry name" value="UTP6_N"/>
</dbReference>
<dbReference type="Pfam" id="PF08640">
    <property type="entry name" value="U3_assoc_6"/>
    <property type="match status" value="1"/>
</dbReference>
<dbReference type="Gene3D" id="1.25.40.10">
    <property type="entry name" value="Tetratricopeptide repeat domain"/>
    <property type="match status" value="1"/>
</dbReference>
<dbReference type="RefSeq" id="XP_041406953.1">
    <property type="nucleotide sequence ID" value="XM_041551019.1"/>
</dbReference>
<protein>
    <submittedName>
        <fullName evidence="7">Similar to Saccharomyces cerevisiae YDR449C UTP6 Nucleolar protein, component of the small subunit (SSU) processome containing the U3 snoRNA that is involved in processing of pre-18S rRNA</fullName>
    </submittedName>
</protein>
<reference evidence="7 8" key="1">
    <citation type="submission" date="2020-05" db="EMBL/GenBank/DDBJ databases">
        <authorList>
            <person name="Casaregola S."/>
            <person name="Devillers H."/>
            <person name="Grondin C."/>
        </authorList>
    </citation>
    <scope>NUCLEOTIDE SEQUENCE [LARGE SCALE GENOMIC DNA]</scope>
    <source>
        <strain evidence="7 8">CLIB 1767</strain>
    </source>
</reference>
<dbReference type="InterPro" id="IPR013949">
    <property type="entry name" value="Utp6"/>
</dbReference>
<evidence type="ECO:0000256" key="5">
    <source>
        <dbReference type="ARBA" id="ARBA00023242"/>
    </source>
</evidence>
<dbReference type="EMBL" id="CAEFZW010000005">
    <property type="protein sequence ID" value="CAB4255109.1"/>
    <property type="molecule type" value="Genomic_DNA"/>
</dbReference>
<dbReference type="PANTHER" id="PTHR23271:SF1">
    <property type="entry name" value="U3 SMALL NUCLEOLAR RNA-ASSOCIATED PROTEIN 6 HOMOLOG"/>
    <property type="match status" value="1"/>
</dbReference>
<comment type="similarity">
    <text evidence="2">Belongs to the UTP6 family.</text>
</comment>
<accession>A0A8H2VGA6</accession>
<comment type="subcellular location">
    <subcellularLocation>
        <location evidence="1">Nucleus</location>
        <location evidence="1">Nucleolus</location>
    </subcellularLocation>
</comment>
<evidence type="ECO:0000313" key="8">
    <source>
        <dbReference type="Proteomes" id="UP000644660"/>
    </source>
</evidence>
<dbReference type="GO" id="GO:0030515">
    <property type="term" value="F:snoRNA binding"/>
    <property type="evidence" value="ECO:0007669"/>
    <property type="project" value="InterPro"/>
</dbReference>
<gene>
    <name evidence="7" type="ORF">KABA2_05S08558</name>
</gene>
<evidence type="ECO:0000313" key="7">
    <source>
        <dbReference type="EMBL" id="CAB4255109.1"/>
    </source>
</evidence>
<dbReference type="AlphaFoldDB" id="A0A8H2VGA6"/>
<dbReference type="InterPro" id="IPR003107">
    <property type="entry name" value="HAT"/>
</dbReference>
<dbReference type="GO" id="GO:0000462">
    <property type="term" value="P:maturation of SSU-rRNA from tricistronic rRNA transcript (SSU-rRNA, 5.8S rRNA, LSU-rRNA)"/>
    <property type="evidence" value="ECO:0007669"/>
    <property type="project" value="InterPro"/>
</dbReference>
<evidence type="ECO:0000256" key="1">
    <source>
        <dbReference type="ARBA" id="ARBA00004604"/>
    </source>
</evidence>
<comment type="caution">
    <text evidence="7">The sequence shown here is derived from an EMBL/GenBank/DDBJ whole genome shotgun (WGS) entry which is preliminary data.</text>
</comment>
<proteinExistence type="inferred from homology"/>
<dbReference type="Pfam" id="PF23240">
    <property type="entry name" value="HAT_PRP39_N"/>
    <property type="match status" value="1"/>
</dbReference>
<dbReference type="GO" id="GO:0032040">
    <property type="term" value="C:small-subunit processome"/>
    <property type="evidence" value="ECO:0007669"/>
    <property type="project" value="TreeGrafter"/>
</dbReference>
<dbReference type="GO" id="GO:0034388">
    <property type="term" value="C:Pwp2p-containing subcomplex of 90S preribosome"/>
    <property type="evidence" value="ECO:0007669"/>
    <property type="project" value="TreeGrafter"/>
</dbReference>
<evidence type="ECO:0000256" key="4">
    <source>
        <dbReference type="ARBA" id="ARBA00022737"/>
    </source>
</evidence>
<evidence type="ECO:0000256" key="2">
    <source>
        <dbReference type="ARBA" id="ARBA00010734"/>
    </source>
</evidence>
<dbReference type="GeneID" id="64858139"/>
<keyword evidence="8" id="KW-1185">Reference proteome</keyword>
<organism evidence="7 8">
    <name type="scientific">Maudiozyma barnettii</name>
    <dbReference type="NCBI Taxonomy" id="61262"/>
    <lineage>
        <taxon>Eukaryota</taxon>
        <taxon>Fungi</taxon>
        <taxon>Dikarya</taxon>
        <taxon>Ascomycota</taxon>
        <taxon>Saccharomycotina</taxon>
        <taxon>Saccharomycetes</taxon>
        <taxon>Saccharomycetales</taxon>
        <taxon>Saccharomycetaceae</taxon>
        <taxon>Maudiozyma</taxon>
    </lineage>
</organism>
<dbReference type="OrthoDB" id="28112at2759"/>